<name>A0AA86PMR7_9EUKA</name>
<organism evidence="5">
    <name type="scientific">Hexamita inflata</name>
    <dbReference type="NCBI Taxonomy" id="28002"/>
    <lineage>
        <taxon>Eukaryota</taxon>
        <taxon>Metamonada</taxon>
        <taxon>Diplomonadida</taxon>
        <taxon>Hexamitidae</taxon>
        <taxon>Hexamitinae</taxon>
        <taxon>Hexamita</taxon>
    </lineage>
</organism>
<evidence type="ECO:0000313" key="6">
    <source>
        <dbReference type="EMBL" id="CAL6014668.1"/>
    </source>
</evidence>
<comment type="caution">
    <text evidence="5">The sequence shown here is derived from an EMBL/GenBank/DDBJ whole genome shotgun (WGS) entry which is preliminary data.</text>
</comment>
<dbReference type="InterPro" id="IPR011993">
    <property type="entry name" value="PH-like_dom_sf"/>
</dbReference>
<dbReference type="Gene3D" id="2.30.29.30">
    <property type="entry name" value="Pleckstrin-homology domain (PH domain)/Phosphotyrosine-binding domain (PTB)"/>
    <property type="match status" value="1"/>
</dbReference>
<feature type="active site" description="Phosphocysteine intermediate" evidence="2">
    <location>
        <position position="536"/>
    </location>
</feature>
<dbReference type="EMBL" id="CAXDID020000071">
    <property type="protein sequence ID" value="CAL6014668.1"/>
    <property type="molecule type" value="Genomic_DNA"/>
</dbReference>
<dbReference type="Pfam" id="PF06602">
    <property type="entry name" value="Myotub-related"/>
    <property type="match status" value="2"/>
</dbReference>
<evidence type="ECO:0000259" key="4">
    <source>
        <dbReference type="PROSITE" id="PS51339"/>
    </source>
</evidence>
<dbReference type="SUPFAM" id="SSF52799">
    <property type="entry name" value="(Phosphotyrosine protein) phosphatases II"/>
    <property type="match status" value="1"/>
</dbReference>
<feature type="binding site" evidence="3">
    <location>
        <begin position="388"/>
        <end position="389"/>
    </location>
    <ligand>
        <name>substrate</name>
    </ligand>
</feature>
<comment type="similarity">
    <text evidence="1">Belongs to the protein-tyrosine phosphatase family. Non-receptor class myotubularin subfamily.</text>
</comment>
<dbReference type="PANTHER" id="PTHR10807">
    <property type="entry name" value="MYOTUBULARIN-RELATED"/>
    <property type="match status" value="1"/>
</dbReference>
<dbReference type="PROSITE" id="PS00383">
    <property type="entry name" value="TYR_PHOSPHATASE_1"/>
    <property type="match status" value="1"/>
</dbReference>
<gene>
    <name evidence="6" type="ORF">HINF_LOCUS24378</name>
    <name evidence="5" type="ORF">HINF_LOCUS25612</name>
</gene>
<reference evidence="5" key="1">
    <citation type="submission" date="2023-06" db="EMBL/GenBank/DDBJ databases">
        <authorList>
            <person name="Kurt Z."/>
        </authorList>
    </citation>
    <scope>NUCLEOTIDE SEQUENCE</scope>
</reference>
<evidence type="ECO:0000313" key="5">
    <source>
        <dbReference type="EMBL" id="CAI9937967.1"/>
    </source>
</evidence>
<dbReference type="Proteomes" id="UP001642409">
    <property type="component" value="Unassembled WGS sequence"/>
</dbReference>
<feature type="binding site" evidence="3">
    <location>
        <begin position="536"/>
        <end position="542"/>
    </location>
    <ligand>
        <name>substrate</name>
    </ligand>
</feature>
<evidence type="ECO:0000256" key="2">
    <source>
        <dbReference type="PIRSR" id="PIRSR630564-1"/>
    </source>
</evidence>
<dbReference type="PROSITE" id="PS51339">
    <property type="entry name" value="PPASE_MYOTUBULARIN"/>
    <property type="match status" value="1"/>
</dbReference>
<keyword evidence="7" id="KW-1185">Reference proteome</keyword>
<dbReference type="InterPro" id="IPR010569">
    <property type="entry name" value="Myotubularin-like_Pase_dom"/>
</dbReference>
<dbReference type="PANTHER" id="PTHR10807:SF128">
    <property type="entry name" value="PHOSPHATIDYLINOSITOL-3,5-BISPHOSPHATE 3-PHOSPHATASE"/>
    <property type="match status" value="1"/>
</dbReference>
<reference evidence="6 7" key="2">
    <citation type="submission" date="2024-07" db="EMBL/GenBank/DDBJ databases">
        <authorList>
            <person name="Akdeniz Z."/>
        </authorList>
    </citation>
    <scope>NUCLEOTIDE SEQUENCE [LARGE SCALE GENOMIC DNA]</scope>
</reference>
<proteinExistence type="inferred from homology"/>
<dbReference type="EMBL" id="CATOUU010000653">
    <property type="protein sequence ID" value="CAI9937967.1"/>
    <property type="molecule type" value="Genomic_DNA"/>
</dbReference>
<accession>A0AA86PMR7</accession>
<evidence type="ECO:0000256" key="3">
    <source>
        <dbReference type="PIRSR" id="PIRSR630564-2"/>
    </source>
</evidence>
<evidence type="ECO:0000256" key="1">
    <source>
        <dbReference type="ARBA" id="ARBA00007471"/>
    </source>
</evidence>
<sequence length="694" mass="80940">MVKQPYLCKETPILRPIDVVIQLPPMISGVYFSHRSQFSESEPLPVLFRQKIQYPEASFVAIMVVTNYRVLILQKVSDTYFVPVISMPYGLILNVDKIGGQKFTRNDQNYGIRFTLKSPFSFIVQLDRTLKIRKTLYSSLLNHLQIDQKFSTSFISTVLKQRVNVNGWQLYDPVYEYLRMGVETNIVLKSLYQCKFQVKRITKHFPNLHQNEQMSFLASNPQVIQSIEDDTISQPTNENILQPTAYNYQEDPRLPETPGFVMQQYNYDYSVCETYPALLAFPGFLTITQIKQVAQFRSSQRLPALLWTMSNMPCIIRCSQPCQGLKGEASIVDKQMINGFCCKRYPKSIIFDARAQLNVQVNQIMGKGVEKIEEYESVERVVYLGMDNIHVVRQAFLELREAMQEQVKINYKRSQGFELFTQIRHYKLTDEEVLQLNPKLIQTYTQAELIEINCSQQQNTKIDDHSSETDAISLNISLDNHTANFQKQKIEPLILGRAVQCNQQIINYLHHIQTLMQGAYLIKLAIRQGRNAIIHCSDGWDRTPQLTSLAQLAIDPYYRTCRGFAILIQKEFLSFGHRFGTRNNLFMYTSDQKEQAPIFFMFLEAVYNVIKQNVDQFEFDQDFLLYLAFQCWNRQTGTFLFDCECDRQVNMAQQLSNSVFDDVDQWKVREAQGGEVNIQVEQTTLWWDWWGQHM</sequence>
<protein>
    <submittedName>
        <fullName evidence="5">Myotubularin-like protein</fullName>
    </submittedName>
    <submittedName>
        <fullName evidence="6">Myotubularin-like_protein</fullName>
    </submittedName>
</protein>
<feature type="domain" description="Myotubularin phosphatase" evidence="4">
    <location>
        <begin position="167"/>
        <end position="694"/>
    </location>
</feature>
<evidence type="ECO:0000313" key="7">
    <source>
        <dbReference type="Proteomes" id="UP001642409"/>
    </source>
</evidence>
<dbReference type="AlphaFoldDB" id="A0AA86PMR7"/>
<dbReference type="InterPro" id="IPR016130">
    <property type="entry name" value="Tyr_Pase_AS"/>
</dbReference>
<dbReference type="GO" id="GO:0005737">
    <property type="term" value="C:cytoplasm"/>
    <property type="evidence" value="ECO:0007669"/>
    <property type="project" value="TreeGrafter"/>
</dbReference>
<dbReference type="InterPro" id="IPR030564">
    <property type="entry name" value="Myotubularin"/>
</dbReference>
<dbReference type="InterPro" id="IPR029021">
    <property type="entry name" value="Prot-tyrosine_phosphatase-like"/>
</dbReference>